<dbReference type="EMBL" id="MG841151">
    <property type="protein sequence ID" value="AYJ09389.1"/>
    <property type="molecule type" value="Genomic_DNA"/>
</dbReference>
<protein>
    <recommendedName>
        <fullName evidence="2">DUF3168 domain-containing protein</fullName>
    </recommendedName>
</protein>
<dbReference type="Gene3D" id="3.30.2000.30">
    <property type="match status" value="1"/>
</dbReference>
<dbReference type="InterPro" id="IPR021508">
    <property type="entry name" value="Gp17-like"/>
</dbReference>
<dbReference type="InterPro" id="IPR053745">
    <property type="entry name" value="Viral_Tail_Comp_sf"/>
</dbReference>
<accession>A0A678WAM6</accession>
<proteinExistence type="predicted"/>
<name>A0A678WAM6_9VIRU</name>
<evidence type="ECO:0008006" key="2">
    <source>
        <dbReference type="Google" id="ProtNLM"/>
    </source>
</evidence>
<reference evidence="1" key="1">
    <citation type="submission" date="2018-01" db="EMBL/GenBank/DDBJ databases">
        <title>A diatom virus reveals a new lineage of giant single stranded DNA viruses originating from double stranded DNA phage.</title>
        <authorList>
            <person name="Carlson M.C.G."/>
            <person name="Frischkorn K.R."/>
            <person name="Brumfield S."/>
            <person name="Rocap G."/>
        </authorList>
    </citation>
    <scope>NUCLEOTIDE SEQUENCE</scope>
    <source>
        <strain evidence="1">PmDNAV1</strain>
    </source>
</reference>
<gene>
    <name evidence="1" type="ORF">PmDNAV2_gp14</name>
</gene>
<dbReference type="Pfam" id="PF11367">
    <property type="entry name" value="Tail_completion_gp17"/>
    <property type="match status" value="1"/>
</dbReference>
<sequence length="87" mass="9660">MTDLVEDDDGCGKHWLCTVTVHAWSRSGNSLEARKINGAVRAALDTITTVTDYAINYSQFRQERNLDDPDGLTNHGVVVYEFALAET</sequence>
<evidence type="ECO:0000313" key="1">
    <source>
        <dbReference type="EMBL" id="AYJ09389.1"/>
    </source>
</evidence>
<organism evidence="1">
    <name type="scientific">Pseudo-nitzschia multiseries DNA virus</name>
    <dbReference type="NCBI Taxonomy" id="2364897"/>
    <lineage>
        <taxon>Viruses</taxon>
    </lineage>
</organism>